<reference evidence="1 2" key="1">
    <citation type="submission" date="2018-03" db="EMBL/GenBank/DDBJ databases">
        <title>Bioinformatic expansion and discovery of thiopeptide antibiotics.</title>
        <authorList>
            <person name="Schwalen C.J."/>
            <person name="Hudson G.A."/>
            <person name="Mitchell D.A."/>
        </authorList>
    </citation>
    <scope>NUCLEOTIDE SEQUENCE [LARGE SCALE GENOMIC DNA]</scope>
    <source>
        <strain evidence="1 2">NRRL 8041</strain>
    </source>
</reference>
<dbReference type="EMBL" id="PYBV01000005">
    <property type="protein sequence ID" value="PYC74928.1"/>
    <property type="molecule type" value="Genomic_DNA"/>
</dbReference>
<dbReference type="RefSeq" id="WP_110562147.1">
    <property type="nucleotide sequence ID" value="NZ_PYBV01000005.1"/>
</dbReference>
<keyword evidence="2" id="KW-1185">Reference proteome</keyword>
<organism evidence="1 2">
    <name type="scientific">Micromonospora arborensis</name>
    <dbReference type="NCBI Taxonomy" id="2116518"/>
    <lineage>
        <taxon>Bacteria</taxon>
        <taxon>Bacillati</taxon>
        <taxon>Actinomycetota</taxon>
        <taxon>Actinomycetes</taxon>
        <taxon>Micromonosporales</taxon>
        <taxon>Micromonosporaceae</taxon>
        <taxon>Micromonospora</taxon>
    </lineage>
</organism>
<accession>A0A318NSQ6</accession>
<protein>
    <submittedName>
        <fullName evidence="1">Uncharacterized protein</fullName>
    </submittedName>
</protein>
<dbReference type="AlphaFoldDB" id="A0A318NSQ6"/>
<sequence>MLTVQDRLQAFHIAHARVCDLMEDMERAVAGRFPPTDGQPAARAAREHLLRLNCLTLALVQRKDALARLDPTRPADEAALIQLLAAPCPVRFTAATGDQVQVEELRVPRIVQHAADQADLIRALVAASVDVRPAPDPYRLAERGFRVRSSLDRLRRLAAEAASEGLGGATDPIAPLAADGLLGRLDAAGPGHRPDTDAEALGEALDRDLERVDAVRRGLRSRCHRELSGRLEAYRQKAADEGRAEHPELEESYRDAVAGLLPGSFEVAAASRAVRAYQQAVNGGAR</sequence>
<evidence type="ECO:0000313" key="2">
    <source>
        <dbReference type="Proteomes" id="UP000248333"/>
    </source>
</evidence>
<name>A0A318NSQ6_9ACTN</name>
<evidence type="ECO:0000313" key="1">
    <source>
        <dbReference type="EMBL" id="PYC74928.1"/>
    </source>
</evidence>
<dbReference type="Proteomes" id="UP000248333">
    <property type="component" value="Unassembled WGS sequence"/>
</dbReference>
<comment type="caution">
    <text evidence="1">The sequence shown here is derived from an EMBL/GenBank/DDBJ whole genome shotgun (WGS) entry which is preliminary data.</text>
</comment>
<proteinExistence type="predicted"/>
<gene>
    <name evidence="1" type="ORF">C7C45_03280</name>
</gene>